<evidence type="ECO:0000256" key="5">
    <source>
        <dbReference type="ARBA" id="ARBA00022669"/>
    </source>
</evidence>
<evidence type="ECO:0000256" key="2">
    <source>
        <dbReference type="ARBA" id="ARBA00004116"/>
    </source>
</evidence>
<feature type="active site" description="Proton donor" evidence="9">
    <location>
        <position position="138"/>
    </location>
</feature>
<dbReference type="PIRSF" id="PIRSF001060">
    <property type="entry name" value="Endochitinase"/>
    <property type="match status" value="1"/>
</dbReference>
<feature type="disulfide bond" evidence="10 11">
    <location>
        <begin position="39"/>
        <end position="53"/>
    </location>
</feature>
<name>A0A830CN26_9LAMI</name>
<feature type="disulfide bond" evidence="10 11">
    <location>
        <begin position="34"/>
        <end position="46"/>
    </location>
</feature>
<dbReference type="InterPro" id="IPR023346">
    <property type="entry name" value="Lysozyme-like_dom_sf"/>
</dbReference>
<evidence type="ECO:0000256" key="10">
    <source>
        <dbReference type="PIRSR" id="PIRSR001060-2"/>
    </source>
</evidence>
<dbReference type="PRINTS" id="PR00451">
    <property type="entry name" value="CHITINBINDNG"/>
</dbReference>
<feature type="disulfide bond" evidence="10 11">
    <location>
        <begin position="57"/>
        <end position="61"/>
    </location>
</feature>
<dbReference type="SUPFAM" id="SSF53955">
    <property type="entry name" value="Lysozyme-like"/>
    <property type="match status" value="1"/>
</dbReference>
<feature type="disulfide bond" evidence="10">
    <location>
        <begin position="244"/>
        <end position="276"/>
    </location>
</feature>
<dbReference type="Gene3D" id="1.10.530.10">
    <property type="match status" value="1"/>
</dbReference>
<comment type="subcellular location">
    <subcellularLocation>
        <location evidence="2">Vacuole</location>
    </subcellularLocation>
</comment>
<evidence type="ECO:0000313" key="15">
    <source>
        <dbReference type="Proteomes" id="UP000653305"/>
    </source>
</evidence>
<keyword evidence="4" id="KW-0926">Vacuole</keyword>
<dbReference type="Pfam" id="PF00182">
    <property type="entry name" value="Glyco_hydro_19"/>
    <property type="match status" value="1"/>
</dbReference>
<dbReference type="GO" id="GO:0006952">
    <property type="term" value="P:defense response"/>
    <property type="evidence" value="ECO:0007669"/>
    <property type="project" value="UniProtKB-KW"/>
</dbReference>
<evidence type="ECO:0000313" key="14">
    <source>
        <dbReference type="EMBL" id="GFQ00727.1"/>
    </source>
</evidence>
<keyword evidence="7" id="KW-0146">Chitin degradation</keyword>
<dbReference type="GO" id="GO:0006032">
    <property type="term" value="P:chitin catabolic process"/>
    <property type="evidence" value="ECO:0007669"/>
    <property type="project" value="UniProtKB-KW"/>
</dbReference>
<evidence type="ECO:0000256" key="6">
    <source>
        <dbReference type="ARBA" id="ARBA00022821"/>
    </source>
</evidence>
<accession>A0A830CN26</accession>
<dbReference type="AlphaFoldDB" id="A0A830CN26"/>
<dbReference type="Pfam" id="PF00187">
    <property type="entry name" value="Chitin_bind_1"/>
    <property type="match status" value="1"/>
</dbReference>
<dbReference type="GO" id="GO:0005773">
    <property type="term" value="C:vacuole"/>
    <property type="evidence" value="ECO:0007669"/>
    <property type="project" value="UniProtKB-SubCell"/>
</dbReference>
<keyword evidence="15" id="KW-1185">Reference proteome</keyword>
<dbReference type="EMBL" id="BMAC01000641">
    <property type="protein sequence ID" value="GFQ00727.1"/>
    <property type="molecule type" value="Genomic_DNA"/>
</dbReference>
<dbReference type="PROSITE" id="PS00026">
    <property type="entry name" value="CHIT_BIND_I_1"/>
    <property type="match status" value="1"/>
</dbReference>
<dbReference type="InterPro" id="IPR000726">
    <property type="entry name" value="Glyco_hydro_19_cat"/>
</dbReference>
<dbReference type="InterPro" id="IPR001002">
    <property type="entry name" value="Chitin-bd_1"/>
</dbReference>
<keyword evidence="7" id="KW-0119">Carbohydrate metabolism</keyword>
<evidence type="ECO:0000256" key="4">
    <source>
        <dbReference type="ARBA" id="ARBA00022554"/>
    </source>
</evidence>
<dbReference type="InterPro" id="IPR018371">
    <property type="entry name" value="Chitin-binding_1_CS"/>
</dbReference>
<dbReference type="CDD" id="cd00325">
    <property type="entry name" value="chitinase_GH19"/>
    <property type="match status" value="1"/>
</dbReference>
<proteinExistence type="inferred from homology"/>
<dbReference type="GO" id="GO:0008061">
    <property type="term" value="F:chitin binding"/>
    <property type="evidence" value="ECO:0007669"/>
    <property type="project" value="UniProtKB-UniRule"/>
</dbReference>
<organism evidence="14 15">
    <name type="scientific">Phtheirospermum japonicum</name>
    <dbReference type="NCBI Taxonomy" id="374723"/>
    <lineage>
        <taxon>Eukaryota</taxon>
        <taxon>Viridiplantae</taxon>
        <taxon>Streptophyta</taxon>
        <taxon>Embryophyta</taxon>
        <taxon>Tracheophyta</taxon>
        <taxon>Spermatophyta</taxon>
        <taxon>Magnoliopsida</taxon>
        <taxon>eudicotyledons</taxon>
        <taxon>Gunneridae</taxon>
        <taxon>Pentapetalae</taxon>
        <taxon>asterids</taxon>
        <taxon>lamiids</taxon>
        <taxon>Lamiales</taxon>
        <taxon>Orobanchaceae</taxon>
        <taxon>Orobanchaceae incertae sedis</taxon>
        <taxon>Phtheirospermum</taxon>
    </lineage>
</organism>
<keyword evidence="12" id="KW-0732">Signal</keyword>
<comment type="caution">
    <text evidence="11">Lacks conserved residue(s) required for the propagation of feature annotation.</text>
</comment>
<dbReference type="InterPro" id="IPR036861">
    <property type="entry name" value="Endochitinase-like_sf"/>
</dbReference>
<feature type="disulfide bond" evidence="10">
    <location>
        <begin position="155"/>
        <end position="164"/>
    </location>
</feature>
<evidence type="ECO:0000259" key="13">
    <source>
        <dbReference type="PROSITE" id="PS50941"/>
    </source>
</evidence>
<comment type="caution">
    <text evidence="14">The sequence shown here is derived from an EMBL/GenBank/DDBJ whole genome shotgun (WGS) entry which is preliminary data.</text>
</comment>
<evidence type="ECO:0000256" key="7">
    <source>
        <dbReference type="ARBA" id="ARBA00023024"/>
    </source>
</evidence>
<comment type="function">
    <text evidence="1">Defense against chitin-containing fungal pathogens.</text>
</comment>
<evidence type="ECO:0000256" key="11">
    <source>
        <dbReference type="PROSITE-ProRule" id="PRU00261"/>
    </source>
</evidence>
<dbReference type="SMART" id="SM00270">
    <property type="entry name" value="ChtBD1"/>
    <property type="match status" value="1"/>
</dbReference>
<dbReference type="FunFam" id="3.30.20.10:FF:000001">
    <property type="entry name" value="Endochitinase (Chitinase)"/>
    <property type="match status" value="1"/>
</dbReference>
<protein>
    <submittedName>
        <fullName evidence="14">Chitinase 5</fullName>
    </submittedName>
</protein>
<dbReference type="PROSITE" id="PS50941">
    <property type="entry name" value="CHIT_BIND_I_2"/>
    <property type="match status" value="1"/>
</dbReference>
<dbReference type="OrthoDB" id="5985073at2759"/>
<dbReference type="CDD" id="cd00035">
    <property type="entry name" value="ChtBD1"/>
    <property type="match status" value="1"/>
</dbReference>
<evidence type="ECO:0000256" key="12">
    <source>
        <dbReference type="SAM" id="SignalP"/>
    </source>
</evidence>
<keyword evidence="8 10" id="KW-1015">Disulfide bond</keyword>
<feature type="domain" description="Chitin-binding type-1" evidence="13">
    <location>
        <begin position="29"/>
        <end position="63"/>
    </location>
</feature>
<sequence>MNFFITTKSLLPICILLAILLAAGKSVFAQNCGCAANMCCSEFGYCGTTEAYCGKGCQSGCTNKQPQGSKGVDVSSIVTDDFFNAIVNQAASTCAGKKFYTRSAFVGALSAFSKFGTVGTIDVSKREIAAFFAHVTHETGFMCYIEEIDKSGNYCDPSNKQYPCAQGKKYYGRGPLQLSWNYNYGAAGDRTGFDGLNNPDIVARDPVTSFKAGLWFWMKYCHDNITTGGGFGATIRAINGALECDGKNAATVKARVQYYSDYCKKLGVDPGTNQSC</sequence>
<evidence type="ECO:0000256" key="1">
    <source>
        <dbReference type="ARBA" id="ARBA00003102"/>
    </source>
</evidence>
<keyword evidence="5 11" id="KW-0147">Chitin-binding</keyword>
<evidence type="ECO:0000256" key="8">
    <source>
        <dbReference type="ARBA" id="ARBA00023157"/>
    </source>
</evidence>
<dbReference type="Gene3D" id="3.30.20.10">
    <property type="entry name" value="Endochitinase, domain 2"/>
    <property type="match status" value="1"/>
</dbReference>
<feature type="chain" id="PRO_5032882728" evidence="12">
    <location>
        <begin position="30"/>
        <end position="276"/>
    </location>
</feature>
<evidence type="ECO:0000256" key="3">
    <source>
        <dbReference type="ARBA" id="ARBA00009373"/>
    </source>
</evidence>
<reference evidence="14" key="1">
    <citation type="submission" date="2020-07" db="EMBL/GenBank/DDBJ databases">
        <title>Ethylene signaling mediates host invasion by parasitic plants.</title>
        <authorList>
            <person name="Yoshida S."/>
        </authorList>
    </citation>
    <scope>NUCLEOTIDE SEQUENCE</scope>
    <source>
        <strain evidence="14">Okayama</strain>
    </source>
</reference>
<comment type="similarity">
    <text evidence="3">Belongs to the glycosyl hydrolase 19 family. Chitinase class I subfamily.</text>
</comment>
<dbReference type="PANTHER" id="PTHR22595:SF193">
    <property type="entry name" value="ENDOCHITINASE EP3"/>
    <property type="match status" value="1"/>
</dbReference>
<dbReference type="GO" id="GO:0005975">
    <property type="term" value="P:carbohydrate metabolic process"/>
    <property type="evidence" value="ECO:0007669"/>
    <property type="project" value="InterPro"/>
</dbReference>
<feature type="disulfide bond" evidence="10">
    <location>
        <begin position="94"/>
        <end position="143"/>
    </location>
</feature>
<dbReference type="PROSITE" id="PS00773">
    <property type="entry name" value="CHITINASE_19_1"/>
    <property type="match status" value="1"/>
</dbReference>
<gene>
    <name evidence="14" type="ORF">PHJA_002216600</name>
</gene>
<dbReference type="InterPro" id="IPR016283">
    <property type="entry name" value="Glyco_hydro_19"/>
</dbReference>
<keyword evidence="7" id="KW-0624">Polysaccharide degradation</keyword>
<dbReference type="GO" id="GO:0004568">
    <property type="term" value="F:chitinase activity"/>
    <property type="evidence" value="ECO:0007669"/>
    <property type="project" value="InterPro"/>
</dbReference>
<evidence type="ECO:0000256" key="9">
    <source>
        <dbReference type="PIRSR" id="PIRSR001060-1"/>
    </source>
</evidence>
<dbReference type="SUPFAM" id="SSF57016">
    <property type="entry name" value="Plant lectins/antimicrobial peptides"/>
    <property type="match status" value="1"/>
</dbReference>
<dbReference type="Gene3D" id="3.30.60.10">
    <property type="entry name" value="Endochitinase-like"/>
    <property type="match status" value="1"/>
</dbReference>
<dbReference type="PANTHER" id="PTHR22595">
    <property type="entry name" value="CHITINASE-RELATED"/>
    <property type="match status" value="1"/>
</dbReference>
<dbReference type="GO" id="GO:0016998">
    <property type="term" value="P:cell wall macromolecule catabolic process"/>
    <property type="evidence" value="ECO:0007669"/>
    <property type="project" value="InterPro"/>
</dbReference>
<feature type="signal peptide" evidence="12">
    <location>
        <begin position="1"/>
        <end position="29"/>
    </location>
</feature>
<dbReference type="Proteomes" id="UP000653305">
    <property type="component" value="Unassembled WGS sequence"/>
</dbReference>
<keyword evidence="6" id="KW-0611">Plant defense</keyword>